<dbReference type="OrthoDB" id="4326246at2"/>
<dbReference type="AlphaFoldDB" id="A0A221NSA3"/>
<evidence type="ECO:0000313" key="1">
    <source>
        <dbReference type="EMBL" id="ASN22859.1"/>
    </source>
</evidence>
<keyword evidence="2" id="KW-1185">Reference proteome</keyword>
<dbReference type="Proteomes" id="UP000031501">
    <property type="component" value="Chromosome"/>
</dbReference>
<proteinExistence type="predicted"/>
<dbReference type="KEGG" id="splu:LK06_000030"/>
<dbReference type="RefSeq" id="WP_039657278.1">
    <property type="nucleotide sequence ID" value="NZ_CP021080.1"/>
</dbReference>
<dbReference type="STRING" id="1355015.LK06_000030"/>
<accession>A0A221NSA3</accession>
<dbReference type="EMBL" id="CP022433">
    <property type="protein sequence ID" value="ASN22859.1"/>
    <property type="molecule type" value="Genomic_DNA"/>
</dbReference>
<name>A0A221NSA3_9ACTN</name>
<sequence length="60" mass="6617">MQISLTRAAALLRDVVSGRRRVEKYSHAEAHRNHHNRDAGLAHHYIPTAPQLPIGGVGGR</sequence>
<organism evidence="1 2">
    <name type="scientific">Streptomyces pluripotens</name>
    <dbReference type="NCBI Taxonomy" id="1355015"/>
    <lineage>
        <taxon>Bacteria</taxon>
        <taxon>Bacillati</taxon>
        <taxon>Actinomycetota</taxon>
        <taxon>Actinomycetes</taxon>
        <taxon>Kitasatosporales</taxon>
        <taxon>Streptomycetaceae</taxon>
        <taxon>Streptomyces</taxon>
    </lineage>
</organism>
<reference evidence="1 2" key="1">
    <citation type="submission" date="2017-07" db="EMBL/GenBank/DDBJ databases">
        <title>Genome sequence of Streptomyces pluripotens MUSC 137T.</title>
        <authorList>
            <person name="Ser H.-L."/>
            <person name="Lee L.-H."/>
        </authorList>
    </citation>
    <scope>NUCLEOTIDE SEQUENCE [LARGE SCALE GENOMIC DNA]</scope>
    <source>
        <strain evidence="1 2">MUSC 137</strain>
    </source>
</reference>
<gene>
    <name evidence="1" type="ORF">LK07_01115</name>
</gene>
<protein>
    <submittedName>
        <fullName evidence="1">Uncharacterized protein</fullName>
    </submittedName>
</protein>
<evidence type="ECO:0000313" key="2">
    <source>
        <dbReference type="Proteomes" id="UP000031501"/>
    </source>
</evidence>